<dbReference type="Gene3D" id="3.40.50.280">
    <property type="entry name" value="Cobalamin-binding domain"/>
    <property type="match status" value="1"/>
</dbReference>
<comment type="caution">
    <text evidence="1">The sequence shown here is derived from an EMBL/GenBank/DDBJ whole genome shotgun (WGS) entry which is preliminary data.</text>
</comment>
<accession>X1L1V9</accession>
<dbReference type="InterPro" id="IPR036724">
    <property type="entry name" value="Cobalamin-bd_sf"/>
</dbReference>
<protein>
    <submittedName>
        <fullName evidence="1">Uncharacterized protein</fullName>
    </submittedName>
</protein>
<reference evidence="1" key="1">
    <citation type="journal article" date="2014" name="Front. Microbiol.">
        <title>High frequency of phylogenetically diverse reductive dehalogenase-homologous genes in deep subseafloor sedimentary metagenomes.</title>
        <authorList>
            <person name="Kawai M."/>
            <person name="Futagami T."/>
            <person name="Toyoda A."/>
            <person name="Takaki Y."/>
            <person name="Nishi S."/>
            <person name="Hori S."/>
            <person name="Arai W."/>
            <person name="Tsubouchi T."/>
            <person name="Morono Y."/>
            <person name="Uchiyama I."/>
            <person name="Ito T."/>
            <person name="Fujiyama A."/>
            <person name="Inagaki F."/>
            <person name="Takami H."/>
        </authorList>
    </citation>
    <scope>NUCLEOTIDE SEQUENCE</scope>
    <source>
        <strain evidence="1">Expedition CK06-06</strain>
    </source>
</reference>
<dbReference type="GO" id="GO:0031419">
    <property type="term" value="F:cobalamin binding"/>
    <property type="evidence" value="ECO:0007669"/>
    <property type="project" value="InterPro"/>
</dbReference>
<dbReference type="AlphaFoldDB" id="X1L1V9"/>
<dbReference type="SUPFAM" id="SSF52242">
    <property type="entry name" value="Cobalamin (vitamin B12)-binding domain"/>
    <property type="match status" value="1"/>
</dbReference>
<name>X1L1V9_9ZZZZ</name>
<dbReference type="EMBL" id="BARV01010489">
    <property type="protein sequence ID" value="GAI12933.1"/>
    <property type="molecule type" value="Genomic_DNA"/>
</dbReference>
<sequence length="74" mass="8180">EAGLDNILLYIGGNIVVGKQRWGEVEARFKELGFDRVYPPGTSPSKAIKDLREDLKMESKGLRMGAPDEKSSSQ</sequence>
<gene>
    <name evidence="1" type="ORF">S06H3_20282</name>
</gene>
<organism evidence="1">
    <name type="scientific">marine sediment metagenome</name>
    <dbReference type="NCBI Taxonomy" id="412755"/>
    <lineage>
        <taxon>unclassified sequences</taxon>
        <taxon>metagenomes</taxon>
        <taxon>ecological metagenomes</taxon>
    </lineage>
</organism>
<evidence type="ECO:0000313" key="1">
    <source>
        <dbReference type="EMBL" id="GAI12933.1"/>
    </source>
</evidence>
<feature type="non-terminal residue" evidence="1">
    <location>
        <position position="1"/>
    </location>
</feature>
<dbReference type="GO" id="GO:0046872">
    <property type="term" value="F:metal ion binding"/>
    <property type="evidence" value="ECO:0007669"/>
    <property type="project" value="InterPro"/>
</dbReference>
<proteinExistence type="predicted"/>